<name>D3RYC3_FERPA</name>
<proteinExistence type="predicted"/>
<dbReference type="EMBL" id="CP001899">
    <property type="protein sequence ID" value="ADC65486.1"/>
    <property type="molecule type" value="Genomic_DNA"/>
</dbReference>
<dbReference type="GeneID" id="54763217"/>
<dbReference type="STRING" id="589924.Ferp_1334"/>
<dbReference type="KEGG" id="fpl:Ferp_1334"/>
<dbReference type="RefSeq" id="WP_012965829.1">
    <property type="nucleotide sequence ID" value="NC_013849.1"/>
</dbReference>
<keyword evidence="2" id="KW-1185">Reference proteome</keyword>
<dbReference type="PaxDb" id="589924-Ferp_1334"/>
<sequence>MKIYFTSRLRRKLKYSFVANIVMYLEEVVKRALSFNDEKLYRKLLEDF</sequence>
<reference evidence="1 2" key="2">
    <citation type="journal article" date="2011" name="Stand. Genomic Sci.">
        <title>Complete genome sequence of Ferroglobus placidus AEDII12DO.</title>
        <authorList>
            <person name="Anderson I."/>
            <person name="Risso C."/>
            <person name="Holmes D."/>
            <person name="Lucas S."/>
            <person name="Copeland A."/>
            <person name="Lapidus A."/>
            <person name="Cheng J.F."/>
            <person name="Bruce D."/>
            <person name="Goodwin L."/>
            <person name="Pitluck S."/>
            <person name="Saunders E."/>
            <person name="Brettin T."/>
            <person name="Detter J.C."/>
            <person name="Han C."/>
            <person name="Tapia R."/>
            <person name="Larimer F."/>
            <person name="Land M."/>
            <person name="Hauser L."/>
            <person name="Woyke T."/>
            <person name="Lovley D."/>
            <person name="Kyrpides N."/>
            <person name="Ivanova N."/>
        </authorList>
    </citation>
    <scope>NUCLEOTIDE SEQUENCE [LARGE SCALE GENOMIC DNA]</scope>
    <source>
        <strain evidence="2">DSM 10642 / AEDII12DO</strain>
    </source>
</reference>
<organism evidence="1 2">
    <name type="scientific">Ferroglobus placidus (strain DSM 10642 / AEDII12DO)</name>
    <dbReference type="NCBI Taxonomy" id="589924"/>
    <lineage>
        <taxon>Archaea</taxon>
        <taxon>Methanobacteriati</taxon>
        <taxon>Methanobacteriota</taxon>
        <taxon>Archaeoglobi</taxon>
        <taxon>Archaeoglobales</taxon>
        <taxon>Archaeoglobaceae</taxon>
        <taxon>Ferroglobus</taxon>
    </lineage>
</organism>
<dbReference type="HOGENOM" id="CLU_3147820_0_0_2"/>
<gene>
    <name evidence="1" type="ordered locus">Ferp_1334</name>
</gene>
<reference evidence="2" key="1">
    <citation type="submission" date="2010-02" db="EMBL/GenBank/DDBJ databases">
        <title>Complete sequence of Ferroglobus placidus DSM 10642.</title>
        <authorList>
            <consortium name="US DOE Joint Genome Institute"/>
            <person name="Lucas S."/>
            <person name="Copeland A."/>
            <person name="Lapidus A."/>
            <person name="Cheng J.-F."/>
            <person name="Bruce D."/>
            <person name="Goodwin L."/>
            <person name="Pitluck S."/>
            <person name="Saunders E."/>
            <person name="Brettin T."/>
            <person name="Detter J.C."/>
            <person name="Han C."/>
            <person name="Tapia R."/>
            <person name="Larimer F."/>
            <person name="Land M."/>
            <person name="Hauser L."/>
            <person name="Kyrpides N."/>
            <person name="Ivanova N."/>
            <person name="Holmes D."/>
            <person name="Lovley D."/>
            <person name="Kyrpides N."/>
            <person name="Anderson I.J."/>
            <person name="Woyke T."/>
        </authorList>
    </citation>
    <scope>NUCLEOTIDE SEQUENCE [LARGE SCALE GENOMIC DNA]</scope>
    <source>
        <strain evidence="2">DSM 10642 / AEDII12DO</strain>
    </source>
</reference>
<dbReference type="AlphaFoldDB" id="D3RYC3"/>
<evidence type="ECO:0000313" key="2">
    <source>
        <dbReference type="Proteomes" id="UP000002613"/>
    </source>
</evidence>
<dbReference type="Proteomes" id="UP000002613">
    <property type="component" value="Chromosome"/>
</dbReference>
<evidence type="ECO:0000313" key="1">
    <source>
        <dbReference type="EMBL" id="ADC65486.1"/>
    </source>
</evidence>
<protein>
    <submittedName>
        <fullName evidence="1">Uncharacterized protein</fullName>
    </submittedName>
</protein>
<accession>D3RYC3</accession>